<comment type="caution">
    <text evidence="2">The sequence shown here is derived from an EMBL/GenBank/DDBJ whole genome shotgun (WGS) entry which is preliminary data.</text>
</comment>
<dbReference type="InterPro" id="IPR015919">
    <property type="entry name" value="Cadherin-like_sf"/>
</dbReference>
<dbReference type="Proteomes" id="UP000076400">
    <property type="component" value="Unassembled WGS sequence"/>
</dbReference>
<dbReference type="AlphaFoldDB" id="A0A154VC01"/>
<feature type="region of interest" description="Disordered" evidence="1">
    <location>
        <begin position="1"/>
        <end position="44"/>
    </location>
</feature>
<reference evidence="2 3" key="1">
    <citation type="submission" date="2015-12" db="EMBL/GenBank/DDBJ databases">
        <title>Genome sequence of Oceanibaculum pacificum MCCC 1A02656.</title>
        <authorList>
            <person name="Lu L."/>
            <person name="Lai Q."/>
            <person name="Shao Z."/>
            <person name="Qian P."/>
        </authorList>
    </citation>
    <scope>NUCLEOTIDE SEQUENCE [LARGE SCALE GENOMIC DNA]</scope>
    <source>
        <strain evidence="2 3">MCCC 1A02656</strain>
    </source>
</reference>
<dbReference type="STRING" id="580166.AUP43_14735"/>
<feature type="compositionally biased region" description="Low complexity" evidence="1">
    <location>
        <begin position="178"/>
        <end position="192"/>
    </location>
</feature>
<sequence length="258" mass="26918">MTPATPPAGVITGPVGPGSTSTSSFDNPALGGDRSRDLPSLANSDISAFRQPAINPLQLTVELQDRVLNEGTQSFAMPANAFRHTDPAERIAVEATLPDGSALPSYVIFDSDTGTFTVDTDVPREAGVEGIDIRVKGRDTAGNEVSTTFFVAFTEAAQSRNASQQAGDAAANTEQRSAPADGAPQDAQQPDAGDGETPPPANDDAPSATPQQQGSLDEVRPEGRQATAEQLDKVGRQAAFTERDRLLADLLSIFRASA</sequence>
<evidence type="ECO:0000313" key="2">
    <source>
        <dbReference type="EMBL" id="KZC98822.1"/>
    </source>
</evidence>
<gene>
    <name evidence="2" type="ORF">AUP43_14735</name>
</gene>
<name>A0A154VC01_9PROT</name>
<feature type="compositionally biased region" description="Polar residues" evidence="1">
    <location>
        <begin position="161"/>
        <end position="176"/>
    </location>
</feature>
<dbReference type="SUPFAM" id="SSF49313">
    <property type="entry name" value="Cadherin-like"/>
    <property type="match status" value="1"/>
</dbReference>
<protein>
    <recommendedName>
        <fullName evidence="4">Dystroglycan-type cadherin-like domain-containing protein</fullName>
    </recommendedName>
</protein>
<dbReference type="EMBL" id="LPXN01000169">
    <property type="protein sequence ID" value="KZC98822.1"/>
    <property type="molecule type" value="Genomic_DNA"/>
</dbReference>
<dbReference type="GO" id="GO:0005509">
    <property type="term" value="F:calcium ion binding"/>
    <property type="evidence" value="ECO:0007669"/>
    <property type="project" value="InterPro"/>
</dbReference>
<keyword evidence="3" id="KW-1185">Reference proteome</keyword>
<accession>A0A154VC01</accession>
<organism evidence="2 3">
    <name type="scientific">Oceanibaculum pacificum</name>
    <dbReference type="NCBI Taxonomy" id="580166"/>
    <lineage>
        <taxon>Bacteria</taxon>
        <taxon>Pseudomonadati</taxon>
        <taxon>Pseudomonadota</taxon>
        <taxon>Alphaproteobacteria</taxon>
        <taxon>Rhodospirillales</taxon>
        <taxon>Oceanibaculaceae</taxon>
        <taxon>Oceanibaculum</taxon>
    </lineage>
</organism>
<feature type="compositionally biased region" description="Low complexity" evidence="1">
    <location>
        <begin position="12"/>
        <end position="24"/>
    </location>
</feature>
<proteinExistence type="predicted"/>
<evidence type="ECO:0000313" key="3">
    <source>
        <dbReference type="Proteomes" id="UP000076400"/>
    </source>
</evidence>
<evidence type="ECO:0000256" key="1">
    <source>
        <dbReference type="SAM" id="MobiDB-lite"/>
    </source>
</evidence>
<dbReference type="InterPro" id="IPR013783">
    <property type="entry name" value="Ig-like_fold"/>
</dbReference>
<dbReference type="Gene3D" id="2.60.40.10">
    <property type="entry name" value="Immunoglobulins"/>
    <property type="match status" value="1"/>
</dbReference>
<feature type="region of interest" description="Disordered" evidence="1">
    <location>
        <begin position="161"/>
        <end position="237"/>
    </location>
</feature>
<evidence type="ECO:0008006" key="4">
    <source>
        <dbReference type="Google" id="ProtNLM"/>
    </source>
</evidence>
<dbReference type="GO" id="GO:0016020">
    <property type="term" value="C:membrane"/>
    <property type="evidence" value="ECO:0007669"/>
    <property type="project" value="InterPro"/>
</dbReference>